<dbReference type="AlphaFoldDB" id="A0A0E0A9I4"/>
<reference evidence="2" key="1">
    <citation type="submission" date="2015-04" db="UniProtKB">
        <authorList>
            <consortium name="EnsemblPlants"/>
        </authorList>
    </citation>
    <scope>IDENTIFICATION</scope>
</reference>
<evidence type="ECO:0000256" key="1">
    <source>
        <dbReference type="SAM" id="MobiDB-lite"/>
    </source>
</evidence>
<dbReference type="EnsemblPlants" id="OGLUM06G15610.1">
    <property type="protein sequence ID" value="OGLUM06G15610.1"/>
    <property type="gene ID" value="OGLUM06G15610"/>
</dbReference>
<name>A0A0E0A9I4_9ORYZ</name>
<dbReference type="Proteomes" id="UP000026961">
    <property type="component" value="Chromosome 6"/>
</dbReference>
<feature type="compositionally biased region" description="Polar residues" evidence="1">
    <location>
        <begin position="1"/>
        <end position="10"/>
    </location>
</feature>
<feature type="region of interest" description="Disordered" evidence="1">
    <location>
        <begin position="1"/>
        <end position="80"/>
    </location>
</feature>
<organism evidence="2">
    <name type="scientific">Oryza glumipatula</name>
    <dbReference type="NCBI Taxonomy" id="40148"/>
    <lineage>
        <taxon>Eukaryota</taxon>
        <taxon>Viridiplantae</taxon>
        <taxon>Streptophyta</taxon>
        <taxon>Embryophyta</taxon>
        <taxon>Tracheophyta</taxon>
        <taxon>Spermatophyta</taxon>
        <taxon>Magnoliopsida</taxon>
        <taxon>Liliopsida</taxon>
        <taxon>Poales</taxon>
        <taxon>Poaceae</taxon>
        <taxon>BOP clade</taxon>
        <taxon>Oryzoideae</taxon>
        <taxon>Oryzeae</taxon>
        <taxon>Oryzinae</taxon>
        <taxon>Oryza</taxon>
    </lineage>
</organism>
<feature type="compositionally biased region" description="Low complexity" evidence="1">
    <location>
        <begin position="11"/>
        <end position="29"/>
    </location>
</feature>
<sequence length="201" mass="22626">MPNGCPRNTMSAPATSLSLTPPLYSSLFPKPKHRKQQHTPHTRVPSPRKHTPRTECPELGHLPRLRRLSRRRRASPDQSVEHVVGTVLAAGHLNRRRRSGRLRALSRPGDVDAGVLPPLANNHHLRHSLYLAASVSLLEEEYVEEEEGEFVDDQVQEFADEGKPKGMGYRVLTPSIQIFRADMPRSVAPPRLWDVLTLNVV</sequence>
<keyword evidence="3" id="KW-1185">Reference proteome</keyword>
<accession>A0A0E0A9I4</accession>
<evidence type="ECO:0000313" key="3">
    <source>
        <dbReference type="Proteomes" id="UP000026961"/>
    </source>
</evidence>
<dbReference type="HOGENOM" id="CLU_1362298_0_0_1"/>
<evidence type="ECO:0000313" key="2">
    <source>
        <dbReference type="EnsemblPlants" id="OGLUM06G15610.1"/>
    </source>
</evidence>
<reference evidence="2" key="2">
    <citation type="submission" date="2018-05" db="EMBL/GenBank/DDBJ databases">
        <title>OgluRS3 (Oryza glumaepatula Reference Sequence Version 3).</title>
        <authorList>
            <person name="Zhang J."/>
            <person name="Kudrna D."/>
            <person name="Lee S."/>
            <person name="Talag J."/>
            <person name="Welchert J."/>
            <person name="Wing R.A."/>
        </authorList>
    </citation>
    <scope>NUCLEOTIDE SEQUENCE [LARGE SCALE GENOMIC DNA]</scope>
</reference>
<proteinExistence type="predicted"/>
<feature type="compositionally biased region" description="Basic residues" evidence="1">
    <location>
        <begin position="63"/>
        <end position="73"/>
    </location>
</feature>
<dbReference type="Gramene" id="OGLUM06G15610.1">
    <property type="protein sequence ID" value="OGLUM06G15610.1"/>
    <property type="gene ID" value="OGLUM06G15610"/>
</dbReference>
<feature type="compositionally biased region" description="Basic residues" evidence="1">
    <location>
        <begin position="30"/>
        <end position="51"/>
    </location>
</feature>
<protein>
    <submittedName>
        <fullName evidence="2">Uncharacterized protein</fullName>
    </submittedName>
</protein>